<feature type="transmembrane region" description="Helical" evidence="2">
    <location>
        <begin position="104"/>
        <end position="132"/>
    </location>
</feature>
<dbReference type="AlphaFoldDB" id="A0A939TNT1"/>
<dbReference type="PANTHER" id="PTHR30354">
    <property type="entry name" value="GNT FAMILY GLUCONATE TRANSPORTER"/>
    <property type="match status" value="1"/>
</dbReference>
<organism evidence="3 4">
    <name type="scientific">Leucobacter tardus</name>
    <dbReference type="NCBI Taxonomy" id="501483"/>
    <lineage>
        <taxon>Bacteria</taxon>
        <taxon>Bacillati</taxon>
        <taxon>Actinomycetota</taxon>
        <taxon>Actinomycetes</taxon>
        <taxon>Micrococcales</taxon>
        <taxon>Microbacteriaceae</taxon>
        <taxon>Leucobacter</taxon>
    </lineage>
</organism>
<feature type="transmembrane region" description="Helical" evidence="2">
    <location>
        <begin position="300"/>
        <end position="318"/>
    </location>
</feature>
<feature type="transmembrane region" description="Helical" evidence="2">
    <location>
        <begin position="177"/>
        <end position="197"/>
    </location>
</feature>
<keyword evidence="2" id="KW-0472">Membrane</keyword>
<keyword evidence="4" id="KW-1185">Reference proteome</keyword>
<reference evidence="3" key="1">
    <citation type="submission" date="2021-03" db="EMBL/GenBank/DDBJ databases">
        <title>Leucobacter chromiisoli sp. nov., isolated from chromium-containing soil of chemical plant.</title>
        <authorList>
            <person name="Xu Z."/>
        </authorList>
    </citation>
    <scope>NUCLEOTIDE SEQUENCE</scope>
    <source>
        <strain evidence="3">K 70/01</strain>
    </source>
</reference>
<keyword evidence="2" id="KW-1133">Transmembrane helix</keyword>
<dbReference type="InterPro" id="IPR003474">
    <property type="entry name" value="Glcn_transporter"/>
</dbReference>
<comment type="caution">
    <text evidence="3">The sequence shown here is derived from an EMBL/GenBank/DDBJ whole genome shotgun (WGS) entry which is preliminary data.</text>
</comment>
<accession>A0A939TNT1</accession>
<evidence type="ECO:0000256" key="1">
    <source>
        <dbReference type="SAM" id="MobiDB-lite"/>
    </source>
</evidence>
<dbReference type="PANTHER" id="PTHR30354:SF11">
    <property type="entry name" value="PERMEASE"/>
    <property type="match status" value="1"/>
</dbReference>
<name>A0A939TNT1_9MICO</name>
<proteinExistence type="predicted"/>
<evidence type="ECO:0000313" key="4">
    <source>
        <dbReference type="Proteomes" id="UP000668403"/>
    </source>
</evidence>
<feature type="compositionally biased region" description="Low complexity" evidence="1">
    <location>
        <begin position="218"/>
        <end position="232"/>
    </location>
</feature>
<dbReference type="GO" id="GO:0005886">
    <property type="term" value="C:plasma membrane"/>
    <property type="evidence" value="ECO:0007669"/>
    <property type="project" value="TreeGrafter"/>
</dbReference>
<dbReference type="RefSeq" id="WP_208239605.1">
    <property type="nucleotide sequence ID" value="NZ_BAAAQU010000002.1"/>
</dbReference>
<evidence type="ECO:0000313" key="3">
    <source>
        <dbReference type="EMBL" id="MBO2990539.1"/>
    </source>
</evidence>
<evidence type="ECO:0008006" key="5">
    <source>
        <dbReference type="Google" id="ProtNLM"/>
    </source>
</evidence>
<protein>
    <recommendedName>
        <fullName evidence="5">Gluconate transporter</fullName>
    </recommendedName>
</protein>
<feature type="transmembrane region" description="Helical" evidence="2">
    <location>
        <begin position="377"/>
        <end position="396"/>
    </location>
</feature>
<feature type="transmembrane region" description="Helical" evidence="2">
    <location>
        <begin position="268"/>
        <end position="288"/>
    </location>
</feature>
<keyword evidence="2" id="KW-0812">Transmembrane</keyword>
<dbReference type="Proteomes" id="UP000668403">
    <property type="component" value="Unassembled WGS sequence"/>
</dbReference>
<evidence type="ECO:0000256" key="2">
    <source>
        <dbReference type="SAM" id="Phobius"/>
    </source>
</evidence>
<dbReference type="GO" id="GO:0015128">
    <property type="term" value="F:gluconate transmembrane transporter activity"/>
    <property type="evidence" value="ECO:0007669"/>
    <property type="project" value="InterPro"/>
</dbReference>
<feature type="transmembrane region" description="Helical" evidence="2">
    <location>
        <begin position="32"/>
        <end position="52"/>
    </location>
</feature>
<sequence>MSDVYILLMFFLAIAVLVTLIAKFKIHPVPTLFIVVVALGLALGMGTGTIDLVQEGFGNTLTSVGLLVIWGCVLGKMLELSGAAMRITDSALQLFKKRKIPWGIALASTIVGIPLVADTVVVMLIPIVSVIAARTGRSMMVLGPILYMGAYVMTSVIPPGPGPLASAALLDVDFGQAILFGLAVGIPGIVAAVLYLLTIRTKVAPLAEYVQHLDTSDAETAGTRGPGAAAAPRSERRVDTAPAGQTQAVKPGELGITPTAGLGLTESLIPILAPIVLIMLSSFVSPLLGDSLVANVLDFIGTPTVALFLACLMALPLFRRQWHDKKVVNGIVEQGLRMAAMFLALTGIGGSLALIIRETGVAENIAAAIEAAHMPPIIIPFLVAAVVCTITGSNILGVMTAAAMMEPLLPTLGLDPLAVYLACATGAQIMKHPNSSGWWITTTMSNMTVGQGIRSTGVASLISGVTGFAVLNVLMLTGVV</sequence>
<feature type="transmembrane region" description="Helical" evidence="2">
    <location>
        <begin position="457"/>
        <end position="479"/>
    </location>
</feature>
<feature type="region of interest" description="Disordered" evidence="1">
    <location>
        <begin position="218"/>
        <end position="243"/>
    </location>
</feature>
<feature type="transmembrane region" description="Helical" evidence="2">
    <location>
        <begin position="339"/>
        <end position="357"/>
    </location>
</feature>
<dbReference type="Pfam" id="PF02447">
    <property type="entry name" value="GntP_permease"/>
    <property type="match status" value="2"/>
</dbReference>
<gene>
    <name evidence="3" type="ORF">J4H85_11095</name>
</gene>
<dbReference type="EMBL" id="JAGFBF010000005">
    <property type="protein sequence ID" value="MBO2990539.1"/>
    <property type="molecule type" value="Genomic_DNA"/>
</dbReference>
<feature type="transmembrane region" description="Helical" evidence="2">
    <location>
        <begin position="139"/>
        <end position="157"/>
    </location>
</feature>